<dbReference type="GeneID" id="36528365"/>
<name>A0A2I1CJ27_ASPN1</name>
<sequence length="60" mass="6579">MMIKVLLEVYYVFPPHSLLVTPTNPANCTRIPTRIALGCPPSHSSNAHKDRLVGLHRGSA</sequence>
<proteinExistence type="predicted"/>
<evidence type="ECO:0000313" key="2">
    <source>
        <dbReference type="Proteomes" id="UP000234474"/>
    </source>
</evidence>
<organism evidence="1 2">
    <name type="scientific">Aspergillus novofumigatus (strain IBT 16806)</name>
    <dbReference type="NCBI Taxonomy" id="1392255"/>
    <lineage>
        <taxon>Eukaryota</taxon>
        <taxon>Fungi</taxon>
        <taxon>Dikarya</taxon>
        <taxon>Ascomycota</taxon>
        <taxon>Pezizomycotina</taxon>
        <taxon>Eurotiomycetes</taxon>
        <taxon>Eurotiomycetidae</taxon>
        <taxon>Eurotiales</taxon>
        <taxon>Aspergillaceae</taxon>
        <taxon>Aspergillus</taxon>
        <taxon>Aspergillus subgen. Fumigati</taxon>
    </lineage>
</organism>
<dbReference type="EMBL" id="MSZS01000002">
    <property type="protein sequence ID" value="PKX97597.1"/>
    <property type="molecule type" value="Genomic_DNA"/>
</dbReference>
<dbReference type="VEuPathDB" id="FungiDB:P174DRAFT_113773"/>
<accession>A0A2I1CJ27</accession>
<dbReference type="RefSeq" id="XP_024686192.1">
    <property type="nucleotide sequence ID" value="XM_024821039.1"/>
</dbReference>
<keyword evidence="2" id="KW-1185">Reference proteome</keyword>
<dbReference type="AlphaFoldDB" id="A0A2I1CJ27"/>
<evidence type="ECO:0000313" key="1">
    <source>
        <dbReference type="EMBL" id="PKX97597.1"/>
    </source>
</evidence>
<comment type="caution">
    <text evidence="1">The sequence shown here is derived from an EMBL/GenBank/DDBJ whole genome shotgun (WGS) entry which is preliminary data.</text>
</comment>
<protein>
    <submittedName>
        <fullName evidence="1">Uncharacterized protein</fullName>
    </submittedName>
</protein>
<dbReference type="Proteomes" id="UP000234474">
    <property type="component" value="Unassembled WGS sequence"/>
</dbReference>
<reference evidence="2" key="1">
    <citation type="journal article" date="2018" name="Proc. Natl. Acad. Sci. U.S.A.">
        <title>Linking secondary metabolites to gene clusters through genome sequencing of six diverse Aspergillus species.</title>
        <authorList>
            <person name="Kaerboelling I."/>
            <person name="Vesth T.C."/>
            <person name="Frisvad J.C."/>
            <person name="Nybo J.L."/>
            <person name="Theobald S."/>
            <person name="Kuo A."/>
            <person name="Bowyer P."/>
            <person name="Matsuda Y."/>
            <person name="Mondo S."/>
            <person name="Lyhne E.K."/>
            <person name="Kogle M.E."/>
            <person name="Clum A."/>
            <person name="Lipzen A."/>
            <person name="Salamov A."/>
            <person name="Ngan C.Y."/>
            <person name="Daum C."/>
            <person name="Chiniquy J."/>
            <person name="Barry K."/>
            <person name="LaButti K."/>
            <person name="Haridas S."/>
            <person name="Simmons B.A."/>
            <person name="Magnuson J.K."/>
            <person name="Mortensen U.H."/>
            <person name="Larsen T.O."/>
            <person name="Grigoriev I.V."/>
            <person name="Baker S.E."/>
            <person name="Andersen M.R."/>
        </authorList>
    </citation>
    <scope>NUCLEOTIDE SEQUENCE [LARGE SCALE GENOMIC DNA]</scope>
    <source>
        <strain evidence="2">IBT 16806</strain>
    </source>
</reference>
<gene>
    <name evidence="1" type="ORF">P174DRAFT_113773</name>
</gene>